<dbReference type="InterPro" id="IPR049283">
    <property type="entry name" value="DUF6851"/>
</dbReference>
<feature type="signal peptide" evidence="2">
    <location>
        <begin position="1"/>
        <end position="19"/>
    </location>
</feature>
<sequence>MKLSFSLALSASFASLAASECITPNGLHILDQSGARTGIEQALLSGQLPFLFLPLAEPFIAELVKAETPIQFRLAQIHGSTVYHTAAKYHATALDIWGNDVNRYCTEHVDESYLKVHEEVATFLTFYYSAITLVPSSKPKLDPVFSMFGLDPSILESDDGPSTPWGMAKFVVQEMAVTVVNDGWNADGKLANEYNALSYSDFDYIGANKVAYNRYSVNPNLKQTGNFKFWPWQPLVESDGLGYFTKQEHVTPFAGFTGRLYGMSRDFYNSVTSPAPPQYDYVVEAQDVLETTRIMANNETQKMVLEYFDSKFTSILPIQIGWSIASRQSNFDYAGPYQGSKLMKAQDWQPHVRVMPHSEFPSGSACICTAFSETLALLSGSNDISVPVTHTFPAGSSKKEPGLTPSTDITVEFKKWSEITELCGESRLWGGMHFRESVSAANEMCSGFINSVVDNSKKLKNGDASGSFASKDQAIEVSPKRKAGNNKGRGLRSG</sequence>
<evidence type="ECO:0000259" key="4">
    <source>
        <dbReference type="Pfam" id="PF22778"/>
    </source>
</evidence>
<dbReference type="PANTHER" id="PTHR34599">
    <property type="entry name" value="PEROXIDASE-RELATED"/>
    <property type="match status" value="1"/>
</dbReference>
<feature type="domain" description="DUF6851" evidence="3">
    <location>
        <begin position="81"/>
        <end position="209"/>
    </location>
</feature>
<feature type="domain" description="Vanadium-dependent haloperoxidase NapH1-like second helical-bundle" evidence="4">
    <location>
        <begin position="333"/>
        <end position="448"/>
    </location>
</feature>
<dbReference type="PANTHER" id="PTHR34599:SF2">
    <property type="entry name" value="TRAF-TYPE DOMAIN-CONTAINING PROTEIN"/>
    <property type="match status" value="1"/>
</dbReference>
<dbReference type="InterPro" id="IPR052559">
    <property type="entry name" value="V-haloperoxidase"/>
</dbReference>
<protein>
    <recommendedName>
        <fullName evidence="7">Phosphatidic acid phosphatase type 2/haloperoxidase domain-containing protein</fullName>
    </recommendedName>
</protein>
<dbReference type="Gene3D" id="1.10.606.10">
    <property type="entry name" value="Vanadium-containing Chloroperoxidase, domain 2"/>
    <property type="match status" value="1"/>
</dbReference>
<dbReference type="Proteomes" id="UP001530400">
    <property type="component" value="Unassembled WGS sequence"/>
</dbReference>
<proteinExistence type="predicted"/>
<reference evidence="5 6" key="1">
    <citation type="submission" date="2024-10" db="EMBL/GenBank/DDBJ databases">
        <title>Updated reference genomes for cyclostephanoid diatoms.</title>
        <authorList>
            <person name="Roberts W.R."/>
            <person name="Alverson A.J."/>
        </authorList>
    </citation>
    <scope>NUCLEOTIDE SEQUENCE [LARGE SCALE GENOMIC DNA]</scope>
    <source>
        <strain evidence="5 6">AJA010-31</strain>
    </source>
</reference>
<feature type="chain" id="PRO_5044780516" description="Phosphatidic acid phosphatase type 2/haloperoxidase domain-containing protein" evidence="2">
    <location>
        <begin position="20"/>
        <end position="494"/>
    </location>
</feature>
<dbReference type="EMBL" id="JALLPJ020000312">
    <property type="protein sequence ID" value="KAL3795710.1"/>
    <property type="molecule type" value="Genomic_DNA"/>
</dbReference>
<gene>
    <name evidence="5" type="ORF">ACHAWO_004295</name>
</gene>
<dbReference type="AlphaFoldDB" id="A0ABD3Q5Y4"/>
<evidence type="ECO:0008006" key="7">
    <source>
        <dbReference type="Google" id="ProtNLM"/>
    </source>
</evidence>
<keyword evidence="6" id="KW-1185">Reference proteome</keyword>
<evidence type="ECO:0000256" key="1">
    <source>
        <dbReference type="SAM" id="MobiDB-lite"/>
    </source>
</evidence>
<dbReference type="InterPro" id="IPR055161">
    <property type="entry name" value="NapH1-like_2nd"/>
</dbReference>
<organism evidence="5 6">
    <name type="scientific">Cyclotella atomus</name>
    <dbReference type="NCBI Taxonomy" id="382360"/>
    <lineage>
        <taxon>Eukaryota</taxon>
        <taxon>Sar</taxon>
        <taxon>Stramenopiles</taxon>
        <taxon>Ochrophyta</taxon>
        <taxon>Bacillariophyta</taxon>
        <taxon>Coscinodiscophyceae</taxon>
        <taxon>Thalassiosirophycidae</taxon>
        <taxon>Stephanodiscales</taxon>
        <taxon>Stephanodiscaceae</taxon>
        <taxon>Cyclotella</taxon>
    </lineage>
</organism>
<evidence type="ECO:0000256" key="2">
    <source>
        <dbReference type="SAM" id="SignalP"/>
    </source>
</evidence>
<comment type="caution">
    <text evidence="5">The sequence shown here is derived from an EMBL/GenBank/DDBJ whole genome shotgun (WGS) entry which is preliminary data.</text>
</comment>
<evidence type="ECO:0000259" key="3">
    <source>
        <dbReference type="Pfam" id="PF21167"/>
    </source>
</evidence>
<dbReference type="SUPFAM" id="SSF48317">
    <property type="entry name" value="Acid phosphatase/Vanadium-dependent haloperoxidase"/>
    <property type="match status" value="1"/>
</dbReference>
<evidence type="ECO:0000313" key="5">
    <source>
        <dbReference type="EMBL" id="KAL3795710.1"/>
    </source>
</evidence>
<dbReference type="Pfam" id="PF22778">
    <property type="entry name" value="VCPO_2nd"/>
    <property type="match status" value="1"/>
</dbReference>
<evidence type="ECO:0000313" key="6">
    <source>
        <dbReference type="Proteomes" id="UP001530400"/>
    </source>
</evidence>
<dbReference type="InterPro" id="IPR016119">
    <property type="entry name" value="Br/Cl_peroxidase_C"/>
</dbReference>
<dbReference type="InterPro" id="IPR036938">
    <property type="entry name" value="PAP2/HPO_sf"/>
</dbReference>
<dbReference type="Pfam" id="PF21167">
    <property type="entry name" value="DUF6851"/>
    <property type="match status" value="1"/>
</dbReference>
<accession>A0ABD3Q5Y4</accession>
<name>A0ABD3Q5Y4_9STRA</name>
<keyword evidence="2" id="KW-0732">Signal</keyword>
<feature type="region of interest" description="Disordered" evidence="1">
    <location>
        <begin position="463"/>
        <end position="494"/>
    </location>
</feature>